<organism evidence="1 2">
    <name type="scientific">Candidatus Uhrbacteria bacterium RIFCSPHIGHO2_02_FULL_53_13</name>
    <dbReference type="NCBI Taxonomy" id="1802389"/>
    <lineage>
        <taxon>Bacteria</taxon>
        <taxon>Candidatus Uhriibacteriota</taxon>
    </lineage>
</organism>
<dbReference type="InterPro" id="IPR009836">
    <property type="entry name" value="GRDP-like"/>
</dbReference>
<dbReference type="Pfam" id="PF07173">
    <property type="entry name" value="GRDP-like"/>
    <property type="match status" value="1"/>
</dbReference>
<accession>A0A1F7TWK3</accession>
<dbReference type="Proteomes" id="UP000177097">
    <property type="component" value="Unassembled WGS sequence"/>
</dbReference>
<name>A0A1F7TWK3_9BACT</name>
<dbReference type="PANTHER" id="PTHR34365">
    <property type="entry name" value="ENOLASE (DUF1399)"/>
    <property type="match status" value="1"/>
</dbReference>
<sequence length="137" mass="15540">MSHILANMPNIDLTRVVYRVKRDHPDWTETQIEEVEAAYRCFLQLCKTFPERKIAAPPNVDVVWHMHMLDSVAYMRDCDVYFGHYLHHDPCIGEADIDGANDTLVLYEETFGTTPPSIWMGLTTCANPGEGCGSIHA</sequence>
<proteinExistence type="predicted"/>
<evidence type="ECO:0008006" key="3">
    <source>
        <dbReference type="Google" id="ProtNLM"/>
    </source>
</evidence>
<evidence type="ECO:0000313" key="2">
    <source>
        <dbReference type="Proteomes" id="UP000177097"/>
    </source>
</evidence>
<dbReference type="PANTHER" id="PTHR34365:SF7">
    <property type="entry name" value="GLYCINE-RICH DOMAIN-CONTAINING PROTEIN 1"/>
    <property type="match status" value="1"/>
</dbReference>
<evidence type="ECO:0000313" key="1">
    <source>
        <dbReference type="EMBL" id="OGL70410.1"/>
    </source>
</evidence>
<gene>
    <name evidence="1" type="ORF">A3C17_04280</name>
</gene>
<reference evidence="1 2" key="1">
    <citation type="journal article" date="2016" name="Nat. Commun.">
        <title>Thousands of microbial genomes shed light on interconnected biogeochemical processes in an aquifer system.</title>
        <authorList>
            <person name="Anantharaman K."/>
            <person name="Brown C.T."/>
            <person name="Hug L.A."/>
            <person name="Sharon I."/>
            <person name="Castelle C.J."/>
            <person name="Probst A.J."/>
            <person name="Thomas B.C."/>
            <person name="Singh A."/>
            <person name="Wilkins M.J."/>
            <person name="Karaoz U."/>
            <person name="Brodie E.L."/>
            <person name="Williams K.H."/>
            <person name="Hubbard S.S."/>
            <person name="Banfield J.F."/>
        </authorList>
    </citation>
    <scope>NUCLEOTIDE SEQUENCE [LARGE SCALE GENOMIC DNA]</scope>
</reference>
<comment type="caution">
    <text evidence="1">The sequence shown here is derived from an EMBL/GenBank/DDBJ whole genome shotgun (WGS) entry which is preliminary data.</text>
</comment>
<dbReference type="EMBL" id="MGDX01000030">
    <property type="protein sequence ID" value="OGL70410.1"/>
    <property type="molecule type" value="Genomic_DNA"/>
</dbReference>
<protein>
    <recommendedName>
        <fullName evidence="3">Glycine-rich domain-containing protein-like</fullName>
    </recommendedName>
</protein>
<dbReference type="AlphaFoldDB" id="A0A1F7TWK3"/>